<dbReference type="PANTHER" id="PTHR43004">
    <property type="entry name" value="TRK SYSTEM POTASSIUM UPTAKE PROTEIN"/>
    <property type="match status" value="1"/>
</dbReference>
<evidence type="ECO:0000256" key="2">
    <source>
        <dbReference type="ARBA" id="ARBA00022630"/>
    </source>
</evidence>
<dbReference type="EMBL" id="JBAHYK010001077">
    <property type="protein sequence ID" value="KAL0569638.1"/>
    <property type="molecule type" value="Genomic_DNA"/>
</dbReference>
<dbReference type="SUPFAM" id="SSF51905">
    <property type="entry name" value="FAD/NAD(P)-binding domain"/>
    <property type="match status" value="1"/>
</dbReference>
<keyword evidence="8" id="KW-1185">Reference proteome</keyword>
<feature type="region of interest" description="Disordered" evidence="5">
    <location>
        <begin position="1"/>
        <end position="41"/>
    </location>
</feature>
<proteinExistence type="predicted"/>
<accession>A0ABR3F336</accession>
<reference evidence="7 8" key="1">
    <citation type="submission" date="2024-02" db="EMBL/GenBank/DDBJ databases">
        <title>A draft genome for the cacao thread blight pathogen Marasmius crinis-equi.</title>
        <authorList>
            <person name="Cohen S.P."/>
            <person name="Baruah I.K."/>
            <person name="Amoako-Attah I."/>
            <person name="Bukari Y."/>
            <person name="Meinhardt L.W."/>
            <person name="Bailey B.A."/>
        </authorList>
    </citation>
    <scope>NUCLEOTIDE SEQUENCE [LARGE SCALE GENOMIC DNA]</scope>
    <source>
        <strain evidence="7 8">GH-76</strain>
    </source>
</reference>
<feature type="compositionally biased region" description="Basic and acidic residues" evidence="5">
    <location>
        <begin position="26"/>
        <end position="41"/>
    </location>
</feature>
<keyword evidence="3" id="KW-0274">FAD</keyword>
<dbReference type="Pfam" id="PF01494">
    <property type="entry name" value="FAD_binding_3"/>
    <property type="match status" value="1"/>
</dbReference>
<keyword evidence="2" id="KW-0285">Flavoprotein</keyword>
<dbReference type="Proteomes" id="UP001465976">
    <property type="component" value="Unassembled WGS sequence"/>
</dbReference>
<dbReference type="Gene3D" id="3.50.50.60">
    <property type="entry name" value="FAD/NAD(P)-binding domain"/>
    <property type="match status" value="1"/>
</dbReference>
<name>A0ABR3F336_9AGAR</name>
<evidence type="ECO:0000313" key="8">
    <source>
        <dbReference type="Proteomes" id="UP001465976"/>
    </source>
</evidence>
<comment type="caution">
    <text evidence="7">The sequence shown here is derived from an EMBL/GenBank/DDBJ whole genome shotgun (WGS) entry which is preliminary data.</text>
</comment>
<dbReference type="PRINTS" id="PR00420">
    <property type="entry name" value="RNGMNOXGNASE"/>
</dbReference>
<feature type="domain" description="FAD-binding" evidence="6">
    <location>
        <begin position="18"/>
        <end position="134"/>
    </location>
</feature>
<dbReference type="InterPro" id="IPR050641">
    <property type="entry name" value="RIFMO-like"/>
</dbReference>
<gene>
    <name evidence="7" type="ORF">V5O48_012322</name>
</gene>
<dbReference type="PANTHER" id="PTHR43004:SF19">
    <property type="entry name" value="BINDING MONOOXYGENASE, PUTATIVE (JCVI)-RELATED"/>
    <property type="match status" value="1"/>
</dbReference>
<evidence type="ECO:0000259" key="6">
    <source>
        <dbReference type="Pfam" id="PF01494"/>
    </source>
</evidence>
<sequence length="177" mass="19688">MARPLTPGTRTRFGVAITDQNFDPTHLGDPEKAKDSIRNKTGRTDLDIGDFTWLSHFRPNMRMANKLQEGRAFGIGDAAHVHSPTGGQGINFSVQDASNLDWKLSLVLKGIANPPLLSTYNEERPPFITQLVHATSALYTHTVAKEKPTEILENGKPEDDNSWLVPMEEFRAGNAWH</sequence>
<evidence type="ECO:0000256" key="1">
    <source>
        <dbReference type="ARBA" id="ARBA00001974"/>
    </source>
</evidence>
<dbReference type="InterPro" id="IPR036188">
    <property type="entry name" value="FAD/NAD-bd_sf"/>
</dbReference>
<keyword evidence="4" id="KW-0560">Oxidoreductase</keyword>
<evidence type="ECO:0000256" key="4">
    <source>
        <dbReference type="ARBA" id="ARBA00023002"/>
    </source>
</evidence>
<comment type="cofactor">
    <cofactor evidence="1">
        <name>FAD</name>
        <dbReference type="ChEBI" id="CHEBI:57692"/>
    </cofactor>
</comment>
<dbReference type="InterPro" id="IPR002938">
    <property type="entry name" value="FAD-bd"/>
</dbReference>
<organism evidence="7 8">
    <name type="scientific">Marasmius crinis-equi</name>
    <dbReference type="NCBI Taxonomy" id="585013"/>
    <lineage>
        <taxon>Eukaryota</taxon>
        <taxon>Fungi</taxon>
        <taxon>Dikarya</taxon>
        <taxon>Basidiomycota</taxon>
        <taxon>Agaricomycotina</taxon>
        <taxon>Agaricomycetes</taxon>
        <taxon>Agaricomycetidae</taxon>
        <taxon>Agaricales</taxon>
        <taxon>Marasmiineae</taxon>
        <taxon>Marasmiaceae</taxon>
        <taxon>Marasmius</taxon>
    </lineage>
</organism>
<dbReference type="Gene3D" id="3.30.70.2450">
    <property type="match status" value="1"/>
</dbReference>
<evidence type="ECO:0000313" key="7">
    <source>
        <dbReference type="EMBL" id="KAL0569638.1"/>
    </source>
</evidence>
<evidence type="ECO:0000256" key="3">
    <source>
        <dbReference type="ARBA" id="ARBA00022827"/>
    </source>
</evidence>
<evidence type="ECO:0000256" key="5">
    <source>
        <dbReference type="SAM" id="MobiDB-lite"/>
    </source>
</evidence>
<protein>
    <recommendedName>
        <fullName evidence="6">FAD-binding domain-containing protein</fullName>
    </recommendedName>
</protein>